<dbReference type="InterPro" id="IPR029055">
    <property type="entry name" value="Ntn_hydrolases_N"/>
</dbReference>
<dbReference type="PANTHER" id="PTHR34218">
    <property type="entry name" value="PEPTIDASE S45 PENICILLIN AMIDASE"/>
    <property type="match status" value="1"/>
</dbReference>
<dbReference type="InterPro" id="IPR043147">
    <property type="entry name" value="Penicillin_amidase_A-knob"/>
</dbReference>
<proteinExistence type="inferred from homology"/>
<evidence type="ECO:0000256" key="1">
    <source>
        <dbReference type="ARBA" id="ARBA00006586"/>
    </source>
</evidence>
<gene>
    <name evidence="5" type="ORF">GCM10023144_08610</name>
</gene>
<feature type="transmembrane region" description="Helical" evidence="4">
    <location>
        <begin position="12"/>
        <end position="34"/>
    </location>
</feature>
<protein>
    <submittedName>
        <fullName evidence="5">Penicillin acylase family protein</fullName>
    </submittedName>
</protein>
<dbReference type="EMBL" id="BAABFO010000003">
    <property type="protein sequence ID" value="GAA4325857.1"/>
    <property type="molecule type" value="Genomic_DNA"/>
</dbReference>
<dbReference type="SUPFAM" id="SSF56235">
    <property type="entry name" value="N-terminal nucleophile aminohydrolases (Ntn hydrolases)"/>
    <property type="match status" value="1"/>
</dbReference>
<dbReference type="Gene3D" id="3.60.20.10">
    <property type="entry name" value="Glutamine Phosphoribosylpyrophosphate, subunit 1, domain 1"/>
    <property type="match status" value="1"/>
</dbReference>
<evidence type="ECO:0000256" key="3">
    <source>
        <dbReference type="ARBA" id="ARBA00023145"/>
    </source>
</evidence>
<dbReference type="Gene3D" id="2.30.120.10">
    <property type="match status" value="1"/>
</dbReference>
<keyword evidence="4" id="KW-1133">Transmembrane helix</keyword>
<dbReference type="PANTHER" id="PTHR34218:SF4">
    <property type="entry name" value="ACYL-HOMOSERINE LACTONE ACYLASE QUIP"/>
    <property type="match status" value="1"/>
</dbReference>
<organism evidence="5 6">
    <name type="scientific">Pigmentiphaga soli</name>
    <dbReference type="NCBI Taxonomy" id="1007095"/>
    <lineage>
        <taxon>Bacteria</taxon>
        <taxon>Pseudomonadati</taxon>
        <taxon>Pseudomonadota</taxon>
        <taxon>Betaproteobacteria</taxon>
        <taxon>Burkholderiales</taxon>
        <taxon>Alcaligenaceae</taxon>
        <taxon>Pigmentiphaga</taxon>
    </lineage>
</organism>
<reference evidence="6" key="1">
    <citation type="journal article" date="2019" name="Int. J. Syst. Evol. Microbiol.">
        <title>The Global Catalogue of Microorganisms (GCM) 10K type strain sequencing project: providing services to taxonomists for standard genome sequencing and annotation.</title>
        <authorList>
            <consortium name="The Broad Institute Genomics Platform"/>
            <consortium name="The Broad Institute Genome Sequencing Center for Infectious Disease"/>
            <person name="Wu L."/>
            <person name="Ma J."/>
        </authorList>
    </citation>
    <scope>NUCLEOTIDE SEQUENCE [LARGE SCALE GENOMIC DNA]</scope>
    <source>
        <strain evidence="6">JCM 17666</strain>
    </source>
</reference>
<keyword evidence="6" id="KW-1185">Reference proteome</keyword>
<name>A0ABP8GKP5_9BURK</name>
<dbReference type="RefSeq" id="WP_345246692.1">
    <property type="nucleotide sequence ID" value="NZ_BAABFO010000003.1"/>
</dbReference>
<dbReference type="Pfam" id="PF01804">
    <property type="entry name" value="Penicil_amidase"/>
    <property type="match status" value="1"/>
</dbReference>
<evidence type="ECO:0000313" key="5">
    <source>
        <dbReference type="EMBL" id="GAA4325857.1"/>
    </source>
</evidence>
<evidence type="ECO:0000313" key="6">
    <source>
        <dbReference type="Proteomes" id="UP001501671"/>
    </source>
</evidence>
<dbReference type="InterPro" id="IPR043146">
    <property type="entry name" value="Penicillin_amidase_N_B-knob"/>
</dbReference>
<comment type="similarity">
    <text evidence="1">Belongs to the peptidase S45 family.</text>
</comment>
<keyword evidence="3" id="KW-0865">Zymogen</keyword>
<accession>A0ABP8GKP5</accession>
<dbReference type="Gene3D" id="1.10.1400.10">
    <property type="match status" value="1"/>
</dbReference>
<dbReference type="InterPro" id="IPR023343">
    <property type="entry name" value="Penicillin_amidase_dom1"/>
</dbReference>
<dbReference type="InterPro" id="IPR014395">
    <property type="entry name" value="Pen/GL7ACA/AHL_acylase"/>
</dbReference>
<dbReference type="Proteomes" id="UP001501671">
    <property type="component" value="Unassembled WGS sequence"/>
</dbReference>
<dbReference type="InterPro" id="IPR002692">
    <property type="entry name" value="S45"/>
</dbReference>
<evidence type="ECO:0000256" key="4">
    <source>
        <dbReference type="SAM" id="Phobius"/>
    </source>
</evidence>
<comment type="caution">
    <text evidence="5">The sequence shown here is derived from an EMBL/GenBank/DDBJ whole genome shotgun (WGS) entry which is preliminary data.</text>
</comment>
<keyword evidence="4" id="KW-0812">Transmembrane</keyword>
<dbReference type="PIRSF" id="PIRSF001227">
    <property type="entry name" value="Pen_acylase"/>
    <property type="match status" value="1"/>
</dbReference>
<keyword evidence="4" id="KW-0472">Membrane</keyword>
<keyword evidence="2" id="KW-0378">Hydrolase</keyword>
<sequence>MAGARRRIARAAAIVAGAAAAVLAAGGVAAWLFLRASLPQLDGERALAGLGRPAAIVRDAQGSVTVRAADRRDLAFATGFAHAQDRFFQMDLTRRAAAGELAALVGPAALPIDQRRRLHRFRARAERAYAALPAAHQALLRRYADGVNAGLAALGARPFEYALLRGSPEPWRPADTLLIIYAMYFDLQGAEIERVLSRGALRELLPPALLAALTPRASHWDAPLDGIAPAAGADAAPPRPTWLDTPDAPRPWQWDRWRIAAAGTPPSSALGSNAWAVGAAHGADGRARIANDMHLGLRLPNIWYRLTLELPAAGGATRRVSGVSLPGAPVVVAGSNGNVAWGFTNSYGHFVDLVRLDVDPSDPRRYRGPDGAWQEAAESVETIAVRGAESVRLIVRDTRWGPMLQSGGRIYAVRWIAHLPDAANLALIGLETAADVPQALSVVRSAGVPTQNIMAVDRAGRIGWTLAGPLPAAALDPDGFPVEAAQAGAPLARLPAADYPSVIDPAGGRLWTANSTQLGDPAAQRRIGDGGADVGARATQIRDALFAADRFDEPALLAIQLDDRARWIEPWRRLALDTLDAAAVDGHPQRADFRRIVAAWNGRADADGAGYTLLRAFHGALYEAWFGPLDDRLAAVAPGLSVRHASSRLLPVMETLLRTQSWRPAYAADWRSFVLDRIDAAIAGLTAGGARLDDARWGERNRLAMMHPLARALPAPLRRWLSAPARPMPGDINMPRVQGAAFGASERFAVAPGHEEEGIMEMPGGASGHPLSPFFLAGHDAWAGGEPAAFLPGPDAHRLALVPAP</sequence>
<evidence type="ECO:0000256" key="2">
    <source>
        <dbReference type="ARBA" id="ARBA00022801"/>
    </source>
</evidence>
<dbReference type="CDD" id="cd03747">
    <property type="entry name" value="Ntn_PGA_like"/>
    <property type="match status" value="1"/>
</dbReference>
<dbReference type="Gene3D" id="1.10.439.10">
    <property type="entry name" value="Penicillin Amidohydrolase, domain 1"/>
    <property type="match status" value="1"/>
</dbReference>